<name>A0A0U1NLG4_9RHOB</name>
<dbReference type="GO" id="GO:0016787">
    <property type="term" value="F:hydrolase activity"/>
    <property type="evidence" value="ECO:0007669"/>
    <property type="project" value="UniProtKB-KW"/>
</dbReference>
<dbReference type="Gene3D" id="2.40.100.10">
    <property type="entry name" value="Cyclophilin-like"/>
    <property type="match status" value="1"/>
</dbReference>
<dbReference type="SUPFAM" id="SSF50891">
    <property type="entry name" value="Cyclophilin-like"/>
    <property type="match status" value="1"/>
</dbReference>
<sequence>MKATSVGEGAVLFQLAEVADERTHAAICALDEAIAAADIKGVVEVVPALINLLVAFDPIQTDHGAVTAAVQALKPDVAASRTPQVHRVPVCYDPELCPDLLEVARLTNQSVEAVIAAHLGSEMRVEMYGFSPGYAYLRGLPQSIHLPRKPAAVRDIPKGSIIISGAQSLITTLTMPTGWWVIGRSGFDVIESDAPDPFVFKVGDRVVYERISRAELGV</sequence>
<organism evidence="5 6">
    <name type="scientific">Nereida ignava</name>
    <dbReference type="NCBI Taxonomy" id="282199"/>
    <lineage>
        <taxon>Bacteria</taxon>
        <taxon>Pseudomonadati</taxon>
        <taxon>Pseudomonadota</taxon>
        <taxon>Alphaproteobacteria</taxon>
        <taxon>Rhodobacterales</taxon>
        <taxon>Roseobacteraceae</taxon>
        <taxon>Nereida</taxon>
    </lineage>
</organism>
<dbReference type="EMBL" id="CVQV01000006">
    <property type="protein sequence ID" value="CRK75562.1"/>
    <property type="molecule type" value="Genomic_DNA"/>
</dbReference>
<evidence type="ECO:0000313" key="5">
    <source>
        <dbReference type="EMBL" id="CRK75562.1"/>
    </source>
</evidence>
<proteinExistence type="predicted"/>
<accession>A0A0U1NLG4</accession>
<dbReference type="InterPro" id="IPR029000">
    <property type="entry name" value="Cyclophilin-like_dom_sf"/>
</dbReference>
<protein>
    <submittedName>
        <fullName evidence="5">Sporulation inhibitor KipI</fullName>
    </submittedName>
</protein>
<dbReference type="SUPFAM" id="SSF160467">
    <property type="entry name" value="PH0987 N-terminal domain-like"/>
    <property type="match status" value="1"/>
</dbReference>
<reference evidence="5 6" key="1">
    <citation type="submission" date="2015-04" db="EMBL/GenBank/DDBJ databases">
        <authorList>
            <person name="Syromyatnikov M.Y."/>
            <person name="Popov V.N."/>
        </authorList>
    </citation>
    <scope>NUCLEOTIDE SEQUENCE [LARGE SCALE GENOMIC DNA]</scope>
    <source>
        <strain evidence="5 6">CECT 5292</strain>
    </source>
</reference>
<dbReference type="STRING" id="282199.GCA_001049735_01611"/>
<dbReference type="Proteomes" id="UP000048949">
    <property type="component" value="Unassembled WGS sequence"/>
</dbReference>
<gene>
    <name evidence="5" type="primary">kipI</name>
    <name evidence="5" type="ORF">NIG5292_01612</name>
</gene>
<dbReference type="GO" id="GO:0005524">
    <property type="term" value="F:ATP binding"/>
    <property type="evidence" value="ECO:0007669"/>
    <property type="project" value="UniProtKB-KW"/>
</dbReference>
<keyword evidence="6" id="KW-1185">Reference proteome</keyword>
<keyword evidence="3" id="KW-0067">ATP-binding</keyword>
<dbReference type="SMART" id="SM00796">
    <property type="entry name" value="AHS1"/>
    <property type="match status" value="1"/>
</dbReference>
<dbReference type="Gene3D" id="3.30.1360.40">
    <property type="match status" value="1"/>
</dbReference>
<dbReference type="Pfam" id="PF02682">
    <property type="entry name" value="CT_C_D"/>
    <property type="match status" value="1"/>
</dbReference>
<evidence type="ECO:0000313" key="6">
    <source>
        <dbReference type="Proteomes" id="UP000048949"/>
    </source>
</evidence>
<evidence type="ECO:0000256" key="1">
    <source>
        <dbReference type="ARBA" id="ARBA00022741"/>
    </source>
</evidence>
<evidence type="ECO:0000259" key="4">
    <source>
        <dbReference type="SMART" id="SM00796"/>
    </source>
</evidence>
<feature type="domain" description="Carboxyltransferase" evidence="4">
    <location>
        <begin position="1"/>
        <end position="200"/>
    </location>
</feature>
<dbReference type="PANTHER" id="PTHR34698">
    <property type="entry name" value="5-OXOPROLINASE SUBUNIT B"/>
    <property type="match status" value="1"/>
</dbReference>
<evidence type="ECO:0000256" key="2">
    <source>
        <dbReference type="ARBA" id="ARBA00022801"/>
    </source>
</evidence>
<keyword evidence="2" id="KW-0378">Hydrolase</keyword>
<evidence type="ECO:0000256" key="3">
    <source>
        <dbReference type="ARBA" id="ARBA00022840"/>
    </source>
</evidence>
<dbReference type="InterPro" id="IPR003833">
    <property type="entry name" value="CT_C_D"/>
</dbReference>
<dbReference type="PANTHER" id="PTHR34698:SF2">
    <property type="entry name" value="5-OXOPROLINASE SUBUNIT B"/>
    <property type="match status" value="1"/>
</dbReference>
<keyword evidence="1" id="KW-0547">Nucleotide-binding</keyword>
<dbReference type="AlphaFoldDB" id="A0A0U1NLG4"/>
<dbReference type="InterPro" id="IPR010016">
    <property type="entry name" value="PxpB"/>
</dbReference>